<dbReference type="EMBL" id="KL198080">
    <property type="protein sequence ID" value="KDQ09321.1"/>
    <property type="molecule type" value="Genomic_DNA"/>
</dbReference>
<protein>
    <submittedName>
        <fullName evidence="1">Uncharacterized protein</fullName>
    </submittedName>
</protein>
<accession>A0A067MCP2</accession>
<reference evidence="2" key="1">
    <citation type="journal article" date="2014" name="Proc. Natl. Acad. Sci. U.S.A.">
        <title>Extensive sampling of basidiomycete genomes demonstrates inadequacy of the white-rot/brown-rot paradigm for wood decay fungi.</title>
        <authorList>
            <person name="Riley R."/>
            <person name="Salamov A.A."/>
            <person name="Brown D.W."/>
            <person name="Nagy L.G."/>
            <person name="Floudas D."/>
            <person name="Held B.W."/>
            <person name="Levasseur A."/>
            <person name="Lombard V."/>
            <person name="Morin E."/>
            <person name="Otillar R."/>
            <person name="Lindquist E.A."/>
            <person name="Sun H."/>
            <person name="LaButti K.M."/>
            <person name="Schmutz J."/>
            <person name="Jabbour D."/>
            <person name="Luo H."/>
            <person name="Baker S.E."/>
            <person name="Pisabarro A.G."/>
            <person name="Walton J.D."/>
            <person name="Blanchette R.A."/>
            <person name="Henrissat B."/>
            <person name="Martin F."/>
            <person name="Cullen D."/>
            <person name="Hibbett D.S."/>
            <person name="Grigoriev I.V."/>
        </authorList>
    </citation>
    <scope>NUCLEOTIDE SEQUENCE [LARGE SCALE GENOMIC DNA]</scope>
    <source>
        <strain evidence="2">FD-172 SS1</strain>
    </source>
</reference>
<dbReference type="Proteomes" id="UP000027195">
    <property type="component" value="Unassembled WGS sequence"/>
</dbReference>
<dbReference type="AlphaFoldDB" id="A0A067MCP2"/>
<gene>
    <name evidence="1" type="ORF">BOTBODRAFT_532844</name>
</gene>
<dbReference type="HOGENOM" id="CLU_2527155_0_0_1"/>
<sequence>MRGESAREAHQRTLKYPHQASLQRGRMANKMRENKVPVSPSMRLAELKCICFFLYCYTLASPRFVRCSPVWRRLSFVFHPVIAS</sequence>
<evidence type="ECO:0000313" key="2">
    <source>
        <dbReference type="Proteomes" id="UP000027195"/>
    </source>
</evidence>
<dbReference type="InParanoid" id="A0A067MCP2"/>
<organism evidence="1 2">
    <name type="scientific">Botryobasidium botryosum (strain FD-172 SS1)</name>
    <dbReference type="NCBI Taxonomy" id="930990"/>
    <lineage>
        <taxon>Eukaryota</taxon>
        <taxon>Fungi</taxon>
        <taxon>Dikarya</taxon>
        <taxon>Basidiomycota</taxon>
        <taxon>Agaricomycotina</taxon>
        <taxon>Agaricomycetes</taxon>
        <taxon>Cantharellales</taxon>
        <taxon>Botryobasidiaceae</taxon>
        <taxon>Botryobasidium</taxon>
    </lineage>
</organism>
<evidence type="ECO:0000313" key="1">
    <source>
        <dbReference type="EMBL" id="KDQ09321.1"/>
    </source>
</evidence>
<proteinExistence type="predicted"/>
<keyword evidence="2" id="KW-1185">Reference proteome</keyword>
<name>A0A067MCP2_BOTB1</name>